<keyword evidence="3" id="KW-1185">Reference proteome</keyword>
<name>A0A1I1U8X3_9ACTN</name>
<reference evidence="2 3" key="1">
    <citation type="submission" date="2016-10" db="EMBL/GenBank/DDBJ databases">
        <authorList>
            <person name="de Groot N.N."/>
        </authorList>
    </citation>
    <scope>NUCLEOTIDE SEQUENCE [LARGE SCALE GENOMIC DNA]</scope>
    <source>
        <strain evidence="2 3">CGMCC 4.5739</strain>
    </source>
</reference>
<dbReference type="Proteomes" id="UP000199207">
    <property type="component" value="Unassembled WGS sequence"/>
</dbReference>
<dbReference type="EMBL" id="FOLM01000023">
    <property type="protein sequence ID" value="SFD67306.1"/>
    <property type="molecule type" value="Genomic_DNA"/>
</dbReference>
<evidence type="ECO:0000313" key="3">
    <source>
        <dbReference type="Proteomes" id="UP000199207"/>
    </source>
</evidence>
<protein>
    <submittedName>
        <fullName evidence="2">Uncharacterized protein</fullName>
    </submittedName>
</protein>
<dbReference type="AlphaFoldDB" id="A0A1I1U8X3"/>
<sequence>MQHFHVSASASGSATSATSGRHRSIPAMRPVYEEPGERSATPIYDSLCAEYRRLFRAVPGERQGEEALGFRGFAALSWLGATYGSRNPAAEKSARHALPAGGRETGPAERGGR</sequence>
<evidence type="ECO:0000256" key="1">
    <source>
        <dbReference type="SAM" id="MobiDB-lite"/>
    </source>
</evidence>
<dbReference type="RefSeq" id="WP_342747011.1">
    <property type="nucleotide sequence ID" value="NZ_FOLM01000023.1"/>
</dbReference>
<accession>A0A1I1U8X3</accession>
<evidence type="ECO:0000313" key="2">
    <source>
        <dbReference type="EMBL" id="SFD67306.1"/>
    </source>
</evidence>
<proteinExistence type="predicted"/>
<gene>
    <name evidence="2" type="ORF">SAMN05421773_12350</name>
</gene>
<feature type="compositionally biased region" description="Low complexity" evidence="1">
    <location>
        <begin position="7"/>
        <end position="19"/>
    </location>
</feature>
<feature type="region of interest" description="Disordered" evidence="1">
    <location>
        <begin position="1"/>
        <end position="38"/>
    </location>
</feature>
<feature type="region of interest" description="Disordered" evidence="1">
    <location>
        <begin position="88"/>
        <end position="113"/>
    </location>
</feature>
<organism evidence="2 3">
    <name type="scientific">Streptomyces aidingensis</name>
    <dbReference type="NCBI Taxonomy" id="910347"/>
    <lineage>
        <taxon>Bacteria</taxon>
        <taxon>Bacillati</taxon>
        <taxon>Actinomycetota</taxon>
        <taxon>Actinomycetes</taxon>
        <taxon>Kitasatosporales</taxon>
        <taxon>Streptomycetaceae</taxon>
        <taxon>Streptomyces</taxon>
    </lineage>
</organism>